<name>A0ABS6TD19_9ENTE</name>
<sequence>MFKLMKLEMKKNDFKPYILAAGIISVVTLMFAYFFAAIPLIDPSVREGSPEVTTLSFKLMMVFILNTAAFTCLSTTMLGKIVMAAYQEKNGYLILSYPIQRKKILVSKIWLVILLNTLWTIVSITVVDIIFLGTQSWLPFSNEPVTVGLLVDQIPLIFTAVFLVTSISLLALAIGWWRNSLPAALFSGLLLVCVPSNLSSLQNIFLIIVVAAIYTLAAVIAYHLMVNKVKRMEV</sequence>
<dbReference type="EMBL" id="JAHUZB010000003">
    <property type="protein sequence ID" value="MBV7390790.1"/>
    <property type="molecule type" value="Genomic_DNA"/>
</dbReference>
<organism evidence="2 3">
    <name type="scientific">Enterococcus alishanensis</name>
    <dbReference type="NCBI Taxonomy" id="1303817"/>
    <lineage>
        <taxon>Bacteria</taxon>
        <taxon>Bacillati</taxon>
        <taxon>Bacillota</taxon>
        <taxon>Bacilli</taxon>
        <taxon>Lactobacillales</taxon>
        <taxon>Enterococcaceae</taxon>
        <taxon>Enterococcus</taxon>
    </lineage>
</organism>
<protein>
    <recommendedName>
        <fullName evidence="4">ABC transporter permease</fullName>
    </recommendedName>
</protein>
<keyword evidence="1" id="KW-1133">Transmembrane helix</keyword>
<gene>
    <name evidence="2" type="ORF">KUA55_08870</name>
</gene>
<evidence type="ECO:0008006" key="4">
    <source>
        <dbReference type="Google" id="ProtNLM"/>
    </source>
</evidence>
<accession>A0ABS6TD19</accession>
<feature type="transmembrane region" description="Helical" evidence="1">
    <location>
        <begin position="109"/>
        <end position="134"/>
    </location>
</feature>
<feature type="transmembrane region" description="Helical" evidence="1">
    <location>
        <begin position="154"/>
        <end position="174"/>
    </location>
</feature>
<comment type="caution">
    <text evidence="2">The sequence shown here is derived from an EMBL/GenBank/DDBJ whole genome shotgun (WGS) entry which is preliminary data.</text>
</comment>
<evidence type="ECO:0000313" key="3">
    <source>
        <dbReference type="Proteomes" id="UP000774130"/>
    </source>
</evidence>
<reference evidence="2 3" key="1">
    <citation type="submission" date="2021-06" db="EMBL/GenBank/DDBJ databases">
        <title>Enterococcus alishanensis sp. nov., a novel lactic acid bacterium isolated from fresh coffee beans.</title>
        <authorList>
            <person name="Chen Y.-S."/>
        </authorList>
    </citation>
    <scope>NUCLEOTIDE SEQUENCE [LARGE SCALE GENOMIC DNA]</scope>
    <source>
        <strain evidence="2 3">ALS3</strain>
    </source>
</reference>
<dbReference type="Proteomes" id="UP000774130">
    <property type="component" value="Unassembled WGS sequence"/>
</dbReference>
<evidence type="ECO:0000256" key="1">
    <source>
        <dbReference type="SAM" id="Phobius"/>
    </source>
</evidence>
<keyword evidence="1" id="KW-0812">Transmembrane</keyword>
<dbReference type="RefSeq" id="WP_218325843.1">
    <property type="nucleotide sequence ID" value="NZ_JAHUZB010000003.1"/>
</dbReference>
<feature type="transmembrane region" description="Helical" evidence="1">
    <location>
        <begin position="181"/>
        <end position="198"/>
    </location>
</feature>
<feature type="transmembrane region" description="Helical" evidence="1">
    <location>
        <begin position="204"/>
        <end position="225"/>
    </location>
</feature>
<feature type="transmembrane region" description="Helical" evidence="1">
    <location>
        <begin position="61"/>
        <end position="86"/>
    </location>
</feature>
<keyword evidence="1" id="KW-0472">Membrane</keyword>
<evidence type="ECO:0000313" key="2">
    <source>
        <dbReference type="EMBL" id="MBV7390790.1"/>
    </source>
</evidence>
<feature type="transmembrane region" description="Helical" evidence="1">
    <location>
        <begin position="16"/>
        <end position="41"/>
    </location>
</feature>
<keyword evidence="3" id="KW-1185">Reference proteome</keyword>
<proteinExistence type="predicted"/>